<comment type="catalytic activity">
    <reaction evidence="3 4">
        <text>[thioredoxin]-disulfide + L-methionine + H2O = L-methionine (S)-S-oxide + [thioredoxin]-dithiol</text>
        <dbReference type="Rhea" id="RHEA:19993"/>
        <dbReference type="Rhea" id="RHEA-COMP:10698"/>
        <dbReference type="Rhea" id="RHEA-COMP:10700"/>
        <dbReference type="ChEBI" id="CHEBI:15377"/>
        <dbReference type="ChEBI" id="CHEBI:29950"/>
        <dbReference type="ChEBI" id="CHEBI:50058"/>
        <dbReference type="ChEBI" id="CHEBI:57844"/>
        <dbReference type="ChEBI" id="CHEBI:58772"/>
        <dbReference type="EC" id="1.8.4.11"/>
    </reaction>
</comment>
<dbReference type="HAMAP" id="MF_01401">
    <property type="entry name" value="MsrA"/>
    <property type="match status" value="1"/>
</dbReference>
<dbReference type="Pfam" id="PF01625">
    <property type="entry name" value="PMSR"/>
    <property type="match status" value="1"/>
</dbReference>
<dbReference type="NCBIfam" id="TIGR00401">
    <property type="entry name" value="msrA"/>
    <property type="match status" value="1"/>
</dbReference>
<dbReference type="EMBL" id="MHNL01000005">
    <property type="protein sequence ID" value="OGZ45765.1"/>
    <property type="molecule type" value="Genomic_DNA"/>
</dbReference>
<comment type="caution">
    <text evidence="6">The sequence shown here is derived from an EMBL/GenBank/DDBJ whole genome shotgun (WGS) entry which is preliminary data.</text>
</comment>
<evidence type="ECO:0000313" key="7">
    <source>
        <dbReference type="Proteomes" id="UP000177785"/>
    </source>
</evidence>
<dbReference type="PANTHER" id="PTHR43774">
    <property type="entry name" value="PEPTIDE METHIONINE SULFOXIDE REDUCTASE"/>
    <property type="match status" value="1"/>
</dbReference>
<gene>
    <name evidence="4" type="primary">msrA</name>
    <name evidence="6" type="ORF">A2756_02545</name>
</gene>
<name>A0A1G2G690_9BACT</name>
<evidence type="ECO:0000256" key="4">
    <source>
        <dbReference type="HAMAP-Rule" id="MF_01401"/>
    </source>
</evidence>
<dbReference type="SUPFAM" id="SSF55068">
    <property type="entry name" value="Peptide methionine sulfoxide reductase"/>
    <property type="match status" value="1"/>
</dbReference>
<comment type="function">
    <text evidence="4">Has an important function as a repair enzyme for proteins that have been inactivated by oxidation. Catalyzes the reversible oxidation-reduction of methionine sulfoxide in proteins to methionine.</text>
</comment>
<dbReference type="InterPro" id="IPR036509">
    <property type="entry name" value="Met_Sox_Rdtase_MsrA_sf"/>
</dbReference>
<evidence type="ECO:0000256" key="3">
    <source>
        <dbReference type="ARBA" id="ARBA00048782"/>
    </source>
</evidence>
<dbReference type="AlphaFoldDB" id="A0A1G2G690"/>
<protein>
    <recommendedName>
        <fullName evidence="4">Peptide methionine sulfoxide reductase MsrA</fullName>
        <shortName evidence="4">Protein-methionine-S-oxide reductase</shortName>
        <ecNumber evidence="4">1.8.4.11</ecNumber>
    </recommendedName>
    <alternativeName>
        <fullName evidence="4">Peptide-methionine (S)-S-oxide reductase</fullName>
        <shortName evidence="4">Peptide Met(O) reductase</shortName>
    </alternativeName>
</protein>
<dbReference type="STRING" id="1802115.A2756_02545"/>
<feature type="domain" description="Peptide methionine sulphoxide reductase MsrA" evidence="5">
    <location>
        <begin position="7"/>
        <end position="159"/>
    </location>
</feature>
<sequence length="180" mass="20253">MQTRQIVVFGGGCFWCTEAVFKMLKGVTSLMPGYTGGVKANPTYEEVCSGSTGHAEAIRIEYDPTEISFHTLLTVFFATHDPSTLNRQGNDVGTQYRSSIFYTTEQQKQESEAFIKSLNDSSTEGRSIVTEVRPLGEFYPAETYHQDYFAKNPQNPYCQVVINPKLEKVQHKFAQILKDA</sequence>
<evidence type="ECO:0000256" key="1">
    <source>
        <dbReference type="ARBA" id="ARBA00023002"/>
    </source>
</evidence>
<organism evidence="6 7">
    <name type="scientific">Candidatus Ryanbacteria bacterium RIFCSPHIGHO2_01_FULL_48_27</name>
    <dbReference type="NCBI Taxonomy" id="1802115"/>
    <lineage>
        <taxon>Bacteria</taxon>
        <taxon>Candidatus Ryaniibacteriota</taxon>
    </lineage>
</organism>
<dbReference type="PANTHER" id="PTHR43774:SF1">
    <property type="entry name" value="PEPTIDE METHIONINE SULFOXIDE REDUCTASE MSRA 2"/>
    <property type="match status" value="1"/>
</dbReference>
<keyword evidence="1 4" id="KW-0560">Oxidoreductase</keyword>
<accession>A0A1G2G690</accession>
<evidence type="ECO:0000259" key="5">
    <source>
        <dbReference type="Pfam" id="PF01625"/>
    </source>
</evidence>
<dbReference type="Proteomes" id="UP000177785">
    <property type="component" value="Unassembled WGS sequence"/>
</dbReference>
<proteinExistence type="inferred from homology"/>
<dbReference type="Gene3D" id="3.30.1060.10">
    <property type="entry name" value="Peptide methionine sulphoxide reductase MsrA"/>
    <property type="match status" value="1"/>
</dbReference>
<dbReference type="GO" id="GO:0033744">
    <property type="term" value="F:L-methionine:thioredoxin-disulfide S-oxidoreductase activity"/>
    <property type="evidence" value="ECO:0007669"/>
    <property type="project" value="RHEA"/>
</dbReference>
<reference evidence="6 7" key="1">
    <citation type="journal article" date="2016" name="Nat. Commun.">
        <title>Thousands of microbial genomes shed light on interconnected biogeochemical processes in an aquifer system.</title>
        <authorList>
            <person name="Anantharaman K."/>
            <person name="Brown C.T."/>
            <person name="Hug L.A."/>
            <person name="Sharon I."/>
            <person name="Castelle C.J."/>
            <person name="Probst A.J."/>
            <person name="Thomas B.C."/>
            <person name="Singh A."/>
            <person name="Wilkins M.J."/>
            <person name="Karaoz U."/>
            <person name="Brodie E.L."/>
            <person name="Williams K.H."/>
            <person name="Hubbard S.S."/>
            <person name="Banfield J.F."/>
        </authorList>
    </citation>
    <scope>NUCLEOTIDE SEQUENCE [LARGE SCALE GENOMIC DNA]</scope>
</reference>
<evidence type="ECO:0000256" key="2">
    <source>
        <dbReference type="ARBA" id="ARBA00047806"/>
    </source>
</evidence>
<feature type="active site" evidence="4">
    <location>
        <position position="13"/>
    </location>
</feature>
<dbReference type="EC" id="1.8.4.11" evidence="4"/>
<comment type="catalytic activity">
    <reaction evidence="2 4">
        <text>L-methionyl-[protein] + [thioredoxin]-disulfide + H2O = L-methionyl-(S)-S-oxide-[protein] + [thioredoxin]-dithiol</text>
        <dbReference type="Rhea" id="RHEA:14217"/>
        <dbReference type="Rhea" id="RHEA-COMP:10698"/>
        <dbReference type="Rhea" id="RHEA-COMP:10700"/>
        <dbReference type="Rhea" id="RHEA-COMP:12313"/>
        <dbReference type="Rhea" id="RHEA-COMP:12315"/>
        <dbReference type="ChEBI" id="CHEBI:15377"/>
        <dbReference type="ChEBI" id="CHEBI:16044"/>
        <dbReference type="ChEBI" id="CHEBI:29950"/>
        <dbReference type="ChEBI" id="CHEBI:44120"/>
        <dbReference type="ChEBI" id="CHEBI:50058"/>
        <dbReference type="EC" id="1.8.4.11"/>
    </reaction>
</comment>
<comment type="similarity">
    <text evidence="4">Belongs to the MsrA Met sulfoxide reductase family.</text>
</comment>
<dbReference type="InterPro" id="IPR002569">
    <property type="entry name" value="Met_Sox_Rdtase_MsrA_dom"/>
</dbReference>
<dbReference type="GO" id="GO:0008113">
    <property type="term" value="F:peptide-methionine (S)-S-oxide reductase activity"/>
    <property type="evidence" value="ECO:0007669"/>
    <property type="project" value="UniProtKB-UniRule"/>
</dbReference>
<evidence type="ECO:0000313" key="6">
    <source>
        <dbReference type="EMBL" id="OGZ45765.1"/>
    </source>
</evidence>